<accession>K8ESL4</accession>
<reference evidence="2" key="1">
    <citation type="journal article" date="2013" name="Genome Announc.">
        <title>Complete Chromosome Sequence of Carnobacterium maltaromaticum LMA 28.</title>
        <authorList>
            <person name="Cailliez-Grimal C."/>
            <person name="Chaillou S."/>
            <person name="Anba-Mondoloni J."/>
            <person name="Loux V."/>
            <person name="Afzal M.I."/>
            <person name="Rahman A."/>
            <person name="Kergourlay G."/>
            <person name="Champomier-Verges M.C."/>
            <person name="Zagorec M."/>
            <person name="Dalgaard P."/>
            <person name="Leisner J.J."/>
            <person name="Prevost H."/>
            <person name="Revol-Junelles A.M."/>
            <person name="Borges F."/>
        </authorList>
    </citation>
    <scope>NUCLEOTIDE SEQUENCE</scope>
    <source>
        <strain evidence="2">LMA28</strain>
    </source>
</reference>
<proteinExistence type="predicted"/>
<dbReference type="EMBL" id="HE999757">
    <property type="protein sequence ID" value="CCO11576.2"/>
    <property type="molecule type" value="Genomic_DNA"/>
</dbReference>
<gene>
    <name evidence="1" type="ORF">BN424_2135</name>
</gene>
<dbReference type="eggNOG" id="COG5492">
    <property type="taxonomic scope" value="Bacteria"/>
</dbReference>
<sequence>MPETTVLEGFLPNYMTKFEIGPSKEELFEMAEGIQSVEPANDEETEDYTYYSHKGGKETDVTSVSRSESFKGHRTYKLDEAQEFIRNGLNSPGQGRKCYFRVTEPDGRIVEGPASFSGIVHRGGDANSRGNFEVTVTFDGLPEDKLPSN</sequence>
<name>K8ESL4_CARML</name>
<dbReference type="KEGG" id="cml:BN424_2135"/>
<evidence type="ECO:0000313" key="1">
    <source>
        <dbReference type="EMBL" id="CCO11576.2"/>
    </source>
</evidence>
<dbReference type="RefSeq" id="WP_015076725.1">
    <property type="nucleotide sequence ID" value="NC_019425.2"/>
</dbReference>
<dbReference type="NCBIfam" id="NF047353">
    <property type="entry name" value="tube_lmo2291"/>
    <property type="match status" value="1"/>
</dbReference>
<evidence type="ECO:0000313" key="2">
    <source>
        <dbReference type="Proteomes" id="UP000000212"/>
    </source>
</evidence>
<dbReference type="Proteomes" id="UP000000212">
    <property type="component" value="Chromosome"/>
</dbReference>
<keyword evidence="2" id="KW-1185">Reference proteome</keyword>
<protein>
    <submittedName>
        <fullName evidence="1">Major capsid protein gpP</fullName>
    </submittedName>
</protein>
<dbReference type="AlphaFoldDB" id="K8ESL4"/>
<dbReference type="HOGENOM" id="CLU_111977_0_1_9"/>
<organism evidence="1 2">
    <name type="scientific">Carnobacterium maltaromaticum LMA28</name>
    <dbReference type="NCBI Taxonomy" id="1234679"/>
    <lineage>
        <taxon>Bacteria</taxon>
        <taxon>Bacillati</taxon>
        <taxon>Bacillota</taxon>
        <taxon>Bacilli</taxon>
        <taxon>Lactobacillales</taxon>
        <taxon>Carnobacteriaceae</taxon>
        <taxon>Carnobacterium</taxon>
    </lineage>
</organism>
<dbReference type="OrthoDB" id="2043960at2"/>
<dbReference type="STRING" id="1234679.BN424_2135"/>